<protein>
    <submittedName>
        <fullName evidence="5">Helix-turn-helix transcriptional regulator</fullName>
    </submittedName>
</protein>
<organism evidence="5 6">
    <name type="scientific">Mesorhizobium salmacidum</name>
    <dbReference type="NCBI Taxonomy" id="3015171"/>
    <lineage>
        <taxon>Bacteria</taxon>
        <taxon>Pseudomonadati</taxon>
        <taxon>Pseudomonadota</taxon>
        <taxon>Alphaproteobacteria</taxon>
        <taxon>Hyphomicrobiales</taxon>
        <taxon>Phyllobacteriaceae</taxon>
        <taxon>Mesorhizobium</taxon>
    </lineage>
</organism>
<dbReference type="PANTHER" id="PTHR33154">
    <property type="entry name" value="TRANSCRIPTIONAL REGULATOR, ARSR FAMILY"/>
    <property type="match status" value="1"/>
</dbReference>
<dbReference type="SUPFAM" id="SSF46785">
    <property type="entry name" value="Winged helix' DNA-binding domain"/>
    <property type="match status" value="1"/>
</dbReference>
<dbReference type="RefSeq" id="WP_337104868.1">
    <property type="nucleotide sequence ID" value="NZ_JAPYKS010000001.1"/>
</dbReference>
<sequence>MDYRLMKTLACDARLKILDYLNYPEEHFPDVPDAADTGLTNKMISSKLQITQESVSLHMKWLTQTQLVTRKKVGVRVFYKRNEDAIQKAIGSLISIL</sequence>
<dbReference type="InterPro" id="IPR036390">
    <property type="entry name" value="WH_DNA-bd_sf"/>
</dbReference>
<evidence type="ECO:0000259" key="4">
    <source>
        <dbReference type="PROSITE" id="PS50987"/>
    </source>
</evidence>
<evidence type="ECO:0000256" key="1">
    <source>
        <dbReference type="ARBA" id="ARBA00023015"/>
    </source>
</evidence>
<feature type="domain" description="HTH arsR-type" evidence="4">
    <location>
        <begin position="1"/>
        <end position="97"/>
    </location>
</feature>
<dbReference type="EMBL" id="JAPYKS010000001">
    <property type="protein sequence ID" value="MEI9407661.1"/>
    <property type="molecule type" value="Genomic_DNA"/>
</dbReference>
<dbReference type="InterPro" id="IPR001845">
    <property type="entry name" value="HTH_ArsR_DNA-bd_dom"/>
</dbReference>
<dbReference type="InterPro" id="IPR036388">
    <property type="entry name" value="WH-like_DNA-bd_sf"/>
</dbReference>
<dbReference type="InterPro" id="IPR011991">
    <property type="entry name" value="ArsR-like_HTH"/>
</dbReference>
<dbReference type="CDD" id="cd00090">
    <property type="entry name" value="HTH_ARSR"/>
    <property type="match status" value="1"/>
</dbReference>
<dbReference type="Proteomes" id="UP001387293">
    <property type="component" value="Unassembled WGS sequence"/>
</dbReference>
<evidence type="ECO:0000256" key="3">
    <source>
        <dbReference type="ARBA" id="ARBA00023163"/>
    </source>
</evidence>
<accession>A0ABU8KPM6</accession>
<proteinExistence type="predicted"/>
<evidence type="ECO:0000313" key="5">
    <source>
        <dbReference type="EMBL" id="MEI9407661.1"/>
    </source>
</evidence>
<keyword evidence="2" id="KW-0238">DNA-binding</keyword>
<evidence type="ECO:0000313" key="6">
    <source>
        <dbReference type="Proteomes" id="UP001387293"/>
    </source>
</evidence>
<comment type="caution">
    <text evidence="5">The sequence shown here is derived from an EMBL/GenBank/DDBJ whole genome shotgun (WGS) entry which is preliminary data.</text>
</comment>
<reference evidence="5 6" key="1">
    <citation type="submission" date="2022-12" db="EMBL/GenBank/DDBJ databases">
        <authorList>
            <person name="Muema E."/>
        </authorList>
    </citation>
    <scope>NUCLEOTIDE SEQUENCE [LARGE SCALE GENOMIC DNA]</scope>
    <source>
        <strain evidence="6">1326</strain>
    </source>
</reference>
<gene>
    <name evidence="5" type="ORF">O7A60_02560</name>
</gene>
<evidence type="ECO:0000256" key="2">
    <source>
        <dbReference type="ARBA" id="ARBA00023125"/>
    </source>
</evidence>
<dbReference type="SMART" id="SM00418">
    <property type="entry name" value="HTH_ARSR"/>
    <property type="match status" value="1"/>
</dbReference>
<keyword evidence="6" id="KW-1185">Reference proteome</keyword>
<keyword evidence="1" id="KW-0805">Transcription regulation</keyword>
<dbReference type="InterPro" id="IPR051081">
    <property type="entry name" value="HTH_MetalResp_TranReg"/>
</dbReference>
<dbReference type="PROSITE" id="PS50987">
    <property type="entry name" value="HTH_ARSR_2"/>
    <property type="match status" value="1"/>
</dbReference>
<dbReference type="PANTHER" id="PTHR33154:SF33">
    <property type="entry name" value="TRANSCRIPTIONAL REPRESSOR SDPR"/>
    <property type="match status" value="1"/>
</dbReference>
<name>A0ABU8KPM6_9HYPH</name>
<keyword evidence="3" id="KW-0804">Transcription</keyword>
<dbReference type="Gene3D" id="1.10.10.10">
    <property type="entry name" value="Winged helix-like DNA-binding domain superfamily/Winged helix DNA-binding domain"/>
    <property type="match status" value="1"/>
</dbReference>